<protein>
    <submittedName>
        <fullName evidence="1">Uncharacterized protein</fullName>
    </submittedName>
</protein>
<sequence length="94" mass="11066">MLIGDVKPFKYVYADDRQQFTRPLEEAAEFFVAWHFWIQRRDNQRYSAKARDKMLDKAADVIQAVVNCVASVGIDDMSELMGRCEKRNTKRGRY</sequence>
<accession>A0A8S5NMP6</accession>
<proteinExistence type="predicted"/>
<organism evidence="1">
    <name type="scientific">Siphoviridae sp. ctFbs2</name>
    <dbReference type="NCBI Taxonomy" id="2826213"/>
    <lineage>
        <taxon>Viruses</taxon>
        <taxon>Duplodnaviria</taxon>
        <taxon>Heunggongvirae</taxon>
        <taxon>Uroviricota</taxon>
        <taxon>Caudoviricetes</taxon>
    </lineage>
</organism>
<name>A0A8S5NMP6_9CAUD</name>
<evidence type="ECO:0000313" key="1">
    <source>
        <dbReference type="EMBL" id="DAD95504.1"/>
    </source>
</evidence>
<dbReference type="EMBL" id="BK015193">
    <property type="protein sequence ID" value="DAD95504.1"/>
    <property type="molecule type" value="Genomic_DNA"/>
</dbReference>
<reference evidence="1" key="1">
    <citation type="journal article" date="2021" name="Proc. Natl. Acad. Sci. U.S.A.">
        <title>A Catalog of Tens of Thousands of Viruses from Human Metagenomes Reveals Hidden Associations with Chronic Diseases.</title>
        <authorList>
            <person name="Tisza M.J."/>
            <person name="Buck C.B."/>
        </authorList>
    </citation>
    <scope>NUCLEOTIDE SEQUENCE</scope>
    <source>
        <strain evidence="1">CtFbs2</strain>
    </source>
</reference>